<organism evidence="9 10">
    <name type="scientific">Paracoccus nototheniae</name>
    <dbReference type="NCBI Taxonomy" id="2489002"/>
    <lineage>
        <taxon>Bacteria</taxon>
        <taxon>Pseudomonadati</taxon>
        <taxon>Pseudomonadota</taxon>
        <taxon>Alphaproteobacteria</taxon>
        <taxon>Rhodobacterales</taxon>
        <taxon>Paracoccaceae</taxon>
        <taxon>Paracoccus</taxon>
    </lineage>
</organism>
<feature type="domain" description="Peptidase S8/S53" evidence="8">
    <location>
        <begin position="179"/>
        <end position="418"/>
    </location>
</feature>
<reference evidence="10" key="1">
    <citation type="journal article" date="2019" name="Int. J. Syst. Evol. Microbiol.">
        <title>The Global Catalogue of Microorganisms (GCM) 10K type strain sequencing project: providing services to taxonomists for standard genome sequencing and annotation.</title>
        <authorList>
            <consortium name="The Broad Institute Genomics Platform"/>
            <consortium name="The Broad Institute Genome Sequencing Center for Infectious Disease"/>
            <person name="Wu L."/>
            <person name="Ma J."/>
        </authorList>
    </citation>
    <scope>NUCLEOTIDE SEQUENCE [LARGE SCALE GENOMIC DNA]</scope>
    <source>
        <strain evidence="10">CCM 8875</strain>
    </source>
</reference>
<evidence type="ECO:0000256" key="4">
    <source>
        <dbReference type="ARBA" id="ARBA00022825"/>
    </source>
</evidence>
<dbReference type="Gene3D" id="3.40.50.200">
    <property type="entry name" value="Peptidase S8/S53 domain"/>
    <property type="match status" value="1"/>
</dbReference>
<comment type="similarity">
    <text evidence="1 5 6">Belongs to the peptidase S8 family.</text>
</comment>
<feature type="active site" description="Charge relay system" evidence="5">
    <location>
        <position position="184"/>
    </location>
</feature>
<sequence>MDHDRRPPDATQAPRDPRSTRRAMLARLGLAAGLAYAAPLLAGMGVARASDGSGPSFSAPSFSRASVSGPAPRRAAPAARPEMVVLLPPGTGTAALQAAGYAVLAETQNITLSRRAARLRLPPGRSPAEARAEITRLLPGSLASLNTLYRPDALTCEGDDCQAHRMIGWTPADQSATPRIGMIDTGVNPDHPSLRGQSLRVEQVALSGRDAAGRQHGTAVAALLIGNVQGRAPGLLPRARLIAVEAFHSRADGAAADAFSLLAALDVLIAAQVQVINMSFSGPPNPVLRQIVIRAHEAGIGLVAAAGNGGPGAAPAFPAAWPEVIAVTAVDADNQPYRQGARGDHVALAAPGVNLWTAASIEGGRLRSGTSYAAPFVTAALALGMTRGGLSAAEARGQLARCARDLGAEGRDPVFGHGLLTGAGECTGAAPQVFSVSGE</sequence>
<evidence type="ECO:0000259" key="8">
    <source>
        <dbReference type="Pfam" id="PF00082"/>
    </source>
</evidence>
<dbReference type="Pfam" id="PF00082">
    <property type="entry name" value="Peptidase_S8"/>
    <property type="match status" value="1"/>
</dbReference>
<dbReference type="InterPro" id="IPR023828">
    <property type="entry name" value="Peptidase_S8_Ser-AS"/>
</dbReference>
<dbReference type="PROSITE" id="PS00136">
    <property type="entry name" value="SUBTILASE_ASP"/>
    <property type="match status" value="1"/>
</dbReference>
<protein>
    <submittedName>
        <fullName evidence="9">S8 family serine peptidase</fullName>
    </submittedName>
</protein>
<gene>
    <name evidence="9" type="ORF">ACFQ5P_14060</name>
</gene>
<keyword evidence="4 5" id="KW-0720">Serine protease</keyword>
<comment type="caution">
    <text evidence="9">The sequence shown here is derived from an EMBL/GenBank/DDBJ whole genome shotgun (WGS) entry which is preliminary data.</text>
</comment>
<evidence type="ECO:0000256" key="6">
    <source>
        <dbReference type="RuleBase" id="RU003355"/>
    </source>
</evidence>
<accession>A0ABW4DZU1</accession>
<name>A0ABW4DZU1_9RHOB</name>
<dbReference type="InterPro" id="IPR050131">
    <property type="entry name" value="Peptidase_S8_subtilisin-like"/>
</dbReference>
<dbReference type="InterPro" id="IPR036852">
    <property type="entry name" value="Peptidase_S8/S53_dom_sf"/>
</dbReference>
<dbReference type="EMBL" id="JBHTOQ010000028">
    <property type="protein sequence ID" value="MFD1482416.1"/>
    <property type="molecule type" value="Genomic_DNA"/>
</dbReference>
<evidence type="ECO:0000256" key="3">
    <source>
        <dbReference type="ARBA" id="ARBA00022801"/>
    </source>
</evidence>
<dbReference type="InterPro" id="IPR000209">
    <property type="entry name" value="Peptidase_S8/S53_dom"/>
</dbReference>
<keyword evidence="2 5" id="KW-0645">Protease</keyword>
<dbReference type="PANTHER" id="PTHR43806:SF11">
    <property type="entry name" value="CEREVISIN-RELATED"/>
    <property type="match status" value="1"/>
</dbReference>
<keyword evidence="10" id="KW-1185">Reference proteome</keyword>
<proteinExistence type="inferred from homology"/>
<dbReference type="CDD" id="cd05561">
    <property type="entry name" value="Peptidases_S8_4"/>
    <property type="match status" value="1"/>
</dbReference>
<evidence type="ECO:0000256" key="7">
    <source>
        <dbReference type="SAM" id="MobiDB-lite"/>
    </source>
</evidence>
<dbReference type="InterPro" id="IPR023827">
    <property type="entry name" value="Peptidase_S8_Asp-AS"/>
</dbReference>
<dbReference type="InterPro" id="IPR006311">
    <property type="entry name" value="TAT_signal"/>
</dbReference>
<dbReference type="PROSITE" id="PS00138">
    <property type="entry name" value="SUBTILASE_SER"/>
    <property type="match status" value="1"/>
</dbReference>
<keyword evidence="3 5" id="KW-0378">Hydrolase</keyword>
<evidence type="ECO:0000256" key="1">
    <source>
        <dbReference type="ARBA" id="ARBA00011073"/>
    </source>
</evidence>
<feature type="active site" description="Charge relay system" evidence="5">
    <location>
        <position position="216"/>
    </location>
</feature>
<evidence type="ECO:0000313" key="10">
    <source>
        <dbReference type="Proteomes" id="UP001597302"/>
    </source>
</evidence>
<dbReference type="PANTHER" id="PTHR43806">
    <property type="entry name" value="PEPTIDASE S8"/>
    <property type="match status" value="1"/>
</dbReference>
<dbReference type="InterPro" id="IPR015500">
    <property type="entry name" value="Peptidase_S8_subtilisin-rel"/>
</dbReference>
<feature type="region of interest" description="Disordered" evidence="7">
    <location>
        <begin position="1"/>
        <end position="21"/>
    </location>
</feature>
<evidence type="ECO:0000256" key="2">
    <source>
        <dbReference type="ARBA" id="ARBA00022670"/>
    </source>
</evidence>
<dbReference type="PROSITE" id="PS51892">
    <property type="entry name" value="SUBTILASE"/>
    <property type="match status" value="1"/>
</dbReference>
<feature type="region of interest" description="Disordered" evidence="7">
    <location>
        <begin position="49"/>
        <end position="78"/>
    </location>
</feature>
<dbReference type="RefSeq" id="WP_131572713.1">
    <property type="nucleotide sequence ID" value="NZ_JBHTOQ010000028.1"/>
</dbReference>
<dbReference type="Proteomes" id="UP001597302">
    <property type="component" value="Unassembled WGS sequence"/>
</dbReference>
<evidence type="ECO:0000313" key="9">
    <source>
        <dbReference type="EMBL" id="MFD1482416.1"/>
    </source>
</evidence>
<dbReference type="PROSITE" id="PS51318">
    <property type="entry name" value="TAT"/>
    <property type="match status" value="1"/>
</dbReference>
<feature type="active site" description="Charge relay system" evidence="5">
    <location>
        <position position="371"/>
    </location>
</feature>
<dbReference type="SUPFAM" id="SSF52743">
    <property type="entry name" value="Subtilisin-like"/>
    <property type="match status" value="1"/>
</dbReference>
<dbReference type="PRINTS" id="PR00723">
    <property type="entry name" value="SUBTILISIN"/>
</dbReference>
<evidence type="ECO:0000256" key="5">
    <source>
        <dbReference type="PROSITE-ProRule" id="PRU01240"/>
    </source>
</evidence>